<evidence type="ECO:0000256" key="2">
    <source>
        <dbReference type="ARBA" id="ARBA00023315"/>
    </source>
</evidence>
<accession>A0ABP5M991</accession>
<keyword evidence="1" id="KW-0808">Transferase</keyword>
<organism evidence="4 5">
    <name type="scientific">Agrococcus versicolor</name>
    <dbReference type="NCBI Taxonomy" id="501482"/>
    <lineage>
        <taxon>Bacteria</taxon>
        <taxon>Bacillati</taxon>
        <taxon>Actinomycetota</taxon>
        <taxon>Actinomycetes</taxon>
        <taxon>Micrococcales</taxon>
        <taxon>Microbacteriaceae</taxon>
        <taxon>Agrococcus</taxon>
    </lineage>
</organism>
<keyword evidence="5" id="KW-1185">Reference proteome</keyword>
<reference evidence="5" key="1">
    <citation type="journal article" date="2019" name="Int. J. Syst. Evol. Microbiol.">
        <title>The Global Catalogue of Microorganisms (GCM) 10K type strain sequencing project: providing services to taxonomists for standard genome sequencing and annotation.</title>
        <authorList>
            <consortium name="The Broad Institute Genomics Platform"/>
            <consortium name="The Broad Institute Genome Sequencing Center for Infectious Disease"/>
            <person name="Wu L."/>
            <person name="Ma J."/>
        </authorList>
    </citation>
    <scope>NUCLEOTIDE SEQUENCE [LARGE SCALE GENOMIC DNA]</scope>
    <source>
        <strain evidence="5">JCM 16026</strain>
    </source>
</reference>
<evidence type="ECO:0000313" key="4">
    <source>
        <dbReference type="EMBL" id="GAA2170649.1"/>
    </source>
</evidence>
<dbReference type="SUPFAM" id="SSF55729">
    <property type="entry name" value="Acyl-CoA N-acyltransferases (Nat)"/>
    <property type="match status" value="1"/>
</dbReference>
<name>A0ABP5M991_9MICO</name>
<gene>
    <name evidence="4" type="ORF">GCM10009846_01790</name>
</gene>
<dbReference type="PANTHER" id="PTHR43877:SF1">
    <property type="entry name" value="ACETYLTRANSFERASE"/>
    <property type="match status" value="1"/>
</dbReference>
<dbReference type="PROSITE" id="PS51186">
    <property type="entry name" value="GNAT"/>
    <property type="match status" value="1"/>
</dbReference>
<dbReference type="CDD" id="cd04301">
    <property type="entry name" value="NAT_SF"/>
    <property type="match status" value="1"/>
</dbReference>
<protein>
    <recommendedName>
        <fullName evidence="3">N-acetyltransferase domain-containing protein</fullName>
    </recommendedName>
</protein>
<comment type="caution">
    <text evidence="4">The sequence shown here is derived from an EMBL/GenBank/DDBJ whole genome shotgun (WGS) entry which is preliminary data.</text>
</comment>
<dbReference type="RefSeq" id="WP_344339363.1">
    <property type="nucleotide sequence ID" value="NZ_BAAAQT010000001.1"/>
</dbReference>
<evidence type="ECO:0000256" key="1">
    <source>
        <dbReference type="ARBA" id="ARBA00022679"/>
    </source>
</evidence>
<feature type="domain" description="N-acetyltransferase" evidence="3">
    <location>
        <begin position="4"/>
        <end position="143"/>
    </location>
</feature>
<dbReference type="Pfam" id="PF00583">
    <property type="entry name" value="Acetyltransf_1"/>
    <property type="match status" value="1"/>
</dbReference>
<evidence type="ECO:0000313" key="5">
    <source>
        <dbReference type="Proteomes" id="UP001501599"/>
    </source>
</evidence>
<evidence type="ECO:0000259" key="3">
    <source>
        <dbReference type="PROSITE" id="PS51186"/>
    </source>
</evidence>
<keyword evidence="2" id="KW-0012">Acyltransferase</keyword>
<dbReference type="InterPro" id="IPR050832">
    <property type="entry name" value="Bact_Acetyltransf"/>
</dbReference>
<dbReference type="EMBL" id="BAAAQT010000001">
    <property type="protein sequence ID" value="GAA2170649.1"/>
    <property type="molecule type" value="Genomic_DNA"/>
</dbReference>
<proteinExistence type="predicted"/>
<dbReference type="InterPro" id="IPR000182">
    <property type="entry name" value="GNAT_dom"/>
</dbReference>
<sequence>MSAVEIRALAEAEVAVLSSAEPPGRGFAAAAWAAQQRGESTLLVAWEGGTALGHGQLTRAVEPELRNLHVSQAARGRGVGTALVRAAERAAREAGAATLAVGVGDDNPRARALYERLGYVGTGIRSTTTYDYVDDAGVRRTATETDELLRVALGAPGSG</sequence>
<dbReference type="Gene3D" id="3.40.630.30">
    <property type="match status" value="1"/>
</dbReference>
<dbReference type="InterPro" id="IPR016181">
    <property type="entry name" value="Acyl_CoA_acyltransferase"/>
</dbReference>
<dbReference type="PANTHER" id="PTHR43877">
    <property type="entry name" value="AMINOALKYLPHOSPHONATE N-ACETYLTRANSFERASE-RELATED-RELATED"/>
    <property type="match status" value="1"/>
</dbReference>
<dbReference type="Proteomes" id="UP001501599">
    <property type="component" value="Unassembled WGS sequence"/>
</dbReference>